<evidence type="ECO:0000256" key="6">
    <source>
        <dbReference type="ARBA" id="ARBA00023239"/>
    </source>
</evidence>
<name>A0A366K966_9BIFI</name>
<keyword evidence="3" id="KW-0028">Amino-acid biosynthesis</keyword>
<reference evidence="10 11" key="1">
    <citation type="submission" date="2017-10" db="EMBL/GenBank/DDBJ databases">
        <title>Bifidobacterium xylocopum sp. nov. and Bifidobacterium aemilianum sp. nov., from the carpenter bee (Xylocopa violacea) digestive tract.</title>
        <authorList>
            <person name="Alberoni D."/>
            <person name="Baffoni L."/>
            <person name="Di Gioia D."/>
            <person name="Gaggia F."/>
            <person name="Biavati B."/>
        </authorList>
    </citation>
    <scope>NUCLEOTIDE SEQUENCE [LARGE SCALE GENOMIC DNA]</scope>
    <source>
        <strain evidence="10 11">XV10</strain>
    </source>
</reference>
<dbReference type="EC" id="4.2.1.51" evidence="2"/>
<dbReference type="PANTHER" id="PTHR21022:SF19">
    <property type="entry name" value="PREPHENATE DEHYDRATASE-RELATED"/>
    <property type="match status" value="1"/>
</dbReference>
<sequence>MRLNYLGPQGTFTHQAAIEASKVMEALSPEAIIAPQPLDTVEEIMTAVQRGKGWGVIAWENNVEGYVVPNLDALIDAKDIAAFARVTINVAFDAFVLDEAQVRNPGGLTQVCAHHHGLAQCRRFTAEHGLEELPATSNAAACRDLMPGQVALGPAICGPLYGLKTLANSVQDFADAHTDFLVLAPRGEVLDVLEDYRRRELGEFETVIAFVLLHTGAGSLSKVLDLMRDAGLNMTSFMSRPVKGHDGAYSFFATVDAAPWQPHFRWVLAQFLSQGEWVKTLAVYPRSERPDPPVDTSMLPHGGVYLGPECADQARNIIKADSGTAPAAPGQLPGLDLATAASQPGQDPRMEGQGEAMRRELLW</sequence>
<evidence type="ECO:0000256" key="1">
    <source>
        <dbReference type="ARBA" id="ARBA00004741"/>
    </source>
</evidence>
<keyword evidence="6" id="KW-0456">Lyase</keyword>
<dbReference type="SUPFAM" id="SSF55021">
    <property type="entry name" value="ACT-like"/>
    <property type="match status" value="1"/>
</dbReference>
<comment type="caution">
    <text evidence="10">The sequence shown here is derived from an EMBL/GenBank/DDBJ whole genome shotgun (WGS) entry which is preliminary data.</text>
</comment>
<dbReference type="EMBL" id="PDCG01000002">
    <property type="protein sequence ID" value="RBP98224.1"/>
    <property type="molecule type" value="Genomic_DNA"/>
</dbReference>
<dbReference type="InterPro" id="IPR001086">
    <property type="entry name" value="Preph_deHydtase"/>
</dbReference>
<keyword evidence="4" id="KW-0057">Aromatic amino acid biosynthesis</keyword>
<dbReference type="GO" id="GO:0009094">
    <property type="term" value="P:L-phenylalanine biosynthetic process"/>
    <property type="evidence" value="ECO:0007669"/>
    <property type="project" value="UniProtKB-UniPathway"/>
</dbReference>
<dbReference type="GO" id="GO:0005737">
    <property type="term" value="C:cytoplasm"/>
    <property type="evidence" value="ECO:0007669"/>
    <property type="project" value="TreeGrafter"/>
</dbReference>
<dbReference type="CDD" id="cd04905">
    <property type="entry name" value="ACT_CM-PDT"/>
    <property type="match status" value="1"/>
</dbReference>
<dbReference type="RefSeq" id="WP_113859908.1">
    <property type="nucleotide sequence ID" value="NZ_PDCG01000002.1"/>
</dbReference>
<evidence type="ECO:0000256" key="2">
    <source>
        <dbReference type="ARBA" id="ARBA00013147"/>
    </source>
</evidence>
<dbReference type="GO" id="GO:0004664">
    <property type="term" value="F:prephenate dehydratase activity"/>
    <property type="evidence" value="ECO:0007669"/>
    <property type="project" value="UniProtKB-EC"/>
</dbReference>
<evidence type="ECO:0000259" key="9">
    <source>
        <dbReference type="PROSITE" id="PS51171"/>
    </source>
</evidence>
<evidence type="ECO:0000313" key="10">
    <source>
        <dbReference type="EMBL" id="RBP98224.1"/>
    </source>
</evidence>
<dbReference type="Gene3D" id="3.30.70.260">
    <property type="match status" value="1"/>
</dbReference>
<gene>
    <name evidence="10" type="ORF">CRD60_03570</name>
</gene>
<dbReference type="Pfam" id="PF00800">
    <property type="entry name" value="PDT"/>
    <property type="match status" value="1"/>
</dbReference>
<evidence type="ECO:0000256" key="5">
    <source>
        <dbReference type="ARBA" id="ARBA00023222"/>
    </source>
</evidence>
<dbReference type="Proteomes" id="UP000252530">
    <property type="component" value="Unassembled WGS sequence"/>
</dbReference>
<dbReference type="InterPro" id="IPR045865">
    <property type="entry name" value="ACT-like_dom_sf"/>
</dbReference>
<evidence type="ECO:0000256" key="7">
    <source>
        <dbReference type="ARBA" id="ARBA00047848"/>
    </source>
</evidence>
<dbReference type="UniPathway" id="UPA00121">
    <property type="reaction ID" value="UER00345"/>
</dbReference>
<organism evidence="10 11">
    <name type="scientific">Bifidobacterium aemilianum</name>
    <dbReference type="NCBI Taxonomy" id="2493120"/>
    <lineage>
        <taxon>Bacteria</taxon>
        <taxon>Bacillati</taxon>
        <taxon>Actinomycetota</taxon>
        <taxon>Actinomycetes</taxon>
        <taxon>Bifidobacteriales</taxon>
        <taxon>Bifidobacteriaceae</taxon>
        <taxon>Bifidobacterium</taxon>
    </lineage>
</organism>
<proteinExistence type="predicted"/>
<evidence type="ECO:0000256" key="3">
    <source>
        <dbReference type="ARBA" id="ARBA00022605"/>
    </source>
</evidence>
<dbReference type="Gene3D" id="3.40.190.10">
    <property type="entry name" value="Periplasmic binding protein-like II"/>
    <property type="match status" value="2"/>
</dbReference>
<dbReference type="SUPFAM" id="SSF53850">
    <property type="entry name" value="Periplasmic binding protein-like II"/>
    <property type="match status" value="1"/>
</dbReference>
<feature type="domain" description="Prephenate dehydratase" evidence="9">
    <location>
        <begin position="2"/>
        <end position="185"/>
    </location>
</feature>
<keyword evidence="11" id="KW-1185">Reference proteome</keyword>
<keyword evidence="5" id="KW-0584">Phenylalanine biosynthesis</keyword>
<protein>
    <recommendedName>
        <fullName evidence="2">prephenate dehydratase</fullName>
        <ecNumber evidence="2">4.2.1.51</ecNumber>
    </recommendedName>
</protein>
<dbReference type="PROSITE" id="PS51171">
    <property type="entry name" value="PREPHENATE_DEHYDR_3"/>
    <property type="match status" value="1"/>
</dbReference>
<comment type="pathway">
    <text evidence="1">Amino-acid biosynthesis; L-phenylalanine biosynthesis; phenylpyruvate from prephenate: step 1/1.</text>
</comment>
<feature type="region of interest" description="Disordered" evidence="8">
    <location>
        <begin position="322"/>
        <end position="363"/>
    </location>
</feature>
<evidence type="ECO:0000256" key="8">
    <source>
        <dbReference type="SAM" id="MobiDB-lite"/>
    </source>
</evidence>
<dbReference type="OrthoDB" id="9802281at2"/>
<comment type="catalytic activity">
    <reaction evidence="7">
        <text>prephenate + H(+) = 3-phenylpyruvate + CO2 + H2O</text>
        <dbReference type="Rhea" id="RHEA:21648"/>
        <dbReference type="ChEBI" id="CHEBI:15377"/>
        <dbReference type="ChEBI" id="CHEBI:15378"/>
        <dbReference type="ChEBI" id="CHEBI:16526"/>
        <dbReference type="ChEBI" id="CHEBI:18005"/>
        <dbReference type="ChEBI" id="CHEBI:29934"/>
        <dbReference type="EC" id="4.2.1.51"/>
    </reaction>
</comment>
<dbReference type="PANTHER" id="PTHR21022">
    <property type="entry name" value="PREPHENATE DEHYDRATASE P PROTEIN"/>
    <property type="match status" value="1"/>
</dbReference>
<dbReference type="AlphaFoldDB" id="A0A366K966"/>
<evidence type="ECO:0000313" key="11">
    <source>
        <dbReference type="Proteomes" id="UP000252530"/>
    </source>
</evidence>
<evidence type="ECO:0000256" key="4">
    <source>
        <dbReference type="ARBA" id="ARBA00023141"/>
    </source>
</evidence>
<accession>A0A366K966</accession>
<feature type="compositionally biased region" description="Basic and acidic residues" evidence="8">
    <location>
        <begin position="348"/>
        <end position="363"/>
    </location>
</feature>